<dbReference type="InterPro" id="IPR001736">
    <property type="entry name" value="PLipase_D/transphosphatidylase"/>
</dbReference>
<name>A0A7G9ZAT7_9EURY</name>
<keyword evidence="1" id="KW-0378">Hydrolase</keyword>
<evidence type="ECO:0000256" key="2">
    <source>
        <dbReference type="ARBA" id="ARBA00022963"/>
    </source>
</evidence>
<dbReference type="PANTHER" id="PTHR43856">
    <property type="entry name" value="CARDIOLIPIN HYDROLASE"/>
    <property type="match status" value="1"/>
</dbReference>
<dbReference type="PANTHER" id="PTHR43856:SF1">
    <property type="entry name" value="MITOCHONDRIAL CARDIOLIPIN HYDROLASE"/>
    <property type="match status" value="1"/>
</dbReference>
<evidence type="ECO:0000256" key="3">
    <source>
        <dbReference type="ARBA" id="ARBA00023098"/>
    </source>
</evidence>
<keyword evidence="7" id="KW-0808">Transferase</keyword>
<organism evidence="7">
    <name type="scientific">Candidatus Methanophaga sp. ANME-1 ERB7</name>
    <dbReference type="NCBI Taxonomy" id="2759913"/>
    <lineage>
        <taxon>Archaea</taxon>
        <taxon>Methanobacteriati</taxon>
        <taxon>Methanobacteriota</taxon>
        <taxon>Stenosarchaea group</taxon>
        <taxon>Methanomicrobia</taxon>
        <taxon>Candidatus Methanophagales</taxon>
        <taxon>Candidatus Methanophagaceae</taxon>
        <taxon>Candidatus Methanophaga</taxon>
    </lineage>
</organism>
<dbReference type="CDD" id="cd09128">
    <property type="entry name" value="PLDc_unchar1_2"/>
    <property type="match status" value="1"/>
</dbReference>
<dbReference type="AlphaFoldDB" id="A0A7G9ZAT7"/>
<keyword evidence="3" id="KW-0443">Lipid metabolism</keyword>
<feature type="domain" description="LTD" evidence="6">
    <location>
        <begin position="32"/>
        <end position="172"/>
    </location>
</feature>
<dbReference type="Gene3D" id="3.30.870.10">
    <property type="entry name" value="Endonuclease Chain A"/>
    <property type="match status" value="2"/>
</dbReference>
<dbReference type="InterPro" id="IPR001322">
    <property type="entry name" value="Lamin_tail_dom"/>
</dbReference>
<keyword evidence="2" id="KW-0442">Lipid degradation</keyword>
<keyword evidence="4" id="KW-0472">Membrane</keyword>
<dbReference type="GO" id="GO:0016740">
    <property type="term" value="F:transferase activity"/>
    <property type="evidence" value="ECO:0007669"/>
    <property type="project" value="UniProtKB-KW"/>
</dbReference>
<proteinExistence type="predicted"/>
<dbReference type="InterPro" id="IPR025202">
    <property type="entry name" value="PLD-like_dom"/>
</dbReference>
<dbReference type="PROSITE" id="PS51841">
    <property type="entry name" value="LTD"/>
    <property type="match status" value="1"/>
</dbReference>
<gene>
    <name evidence="7" type="primary">clsC</name>
    <name evidence="7" type="ORF">DPOOOCMC_00029</name>
</gene>
<evidence type="ECO:0000313" key="7">
    <source>
        <dbReference type="EMBL" id="QNO57371.1"/>
    </source>
</evidence>
<protein>
    <submittedName>
        <fullName evidence="7">Cardiolipin synthase C</fullName>
        <ecNumber evidence="7">2.7.8.-</ecNumber>
    </submittedName>
</protein>
<dbReference type="GO" id="GO:0016042">
    <property type="term" value="P:lipid catabolic process"/>
    <property type="evidence" value="ECO:0007669"/>
    <property type="project" value="UniProtKB-KW"/>
</dbReference>
<dbReference type="GO" id="GO:0016891">
    <property type="term" value="F:RNA endonuclease activity producing 5'-phosphomonoesters, hydrolytic mechanism"/>
    <property type="evidence" value="ECO:0007669"/>
    <property type="project" value="TreeGrafter"/>
</dbReference>
<evidence type="ECO:0000256" key="4">
    <source>
        <dbReference type="SAM" id="Phobius"/>
    </source>
</evidence>
<keyword evidence="4" id="KW-0812">Transmembrane</keyword>
<dbReference type="EMBL" id="MT631686">
    <property type="protein sequence ID" value="QNO57371.1"/>
    <property type="molecule type" value="Genomic_DNA"/>
</dbReference>
<dbReference type="Gene3D" id="2.60.40.1260">
    <property type="entry name" value="Lamin Tail domain"/>
    <property type="match status" value="1"/>
</dbReference>
<dbReference type="SUPFAM" id="SSF56024">
    <property type="entry name" value="Phospholipase D/nuclease"/>
    <property type="match status" value="2"/>
</dbReference>
<evidence type="ECO:0000259" key="5">
    <source>
        <dbReference type="PROSITE" id="PS50035"/>
    </source>
</evidence>
<sequence>MPEKTVPNNAYAVATLIFALLFLLSISISATQGAFVHSSAKSNLQITAIYPNTATKNELDEYVAISNFGTRSINIEGWSLTDNEGTIIFPSFSIAPDQTVYVTRTASVFVAQMSSITGKGIIPDFEYGFDSDTEPKVRQMQAEGSFALRNSGDEVILQDKSGGTVDVVIYGDSEHKCENWQGEPLKSPREGMVYKREGVKDADQSEDWVLLPFGASYFPPEIIHAFGEVTAFLSPDCSFTILQSELDKASSSLYINLYQFENPYLMDLVLDALDRGVNVFLLLEGNPIGGINDEELYIAAKIRARGGEVRFAIDPFINHAKYVVIDSETTMIMTENWKNTGIPYNNTFGNRGWGIVIRDQAVADYFKAVFVDDFQRGEGYLQAGLETKSISRNIPLSAYIPVFAPLTLNCNYTLLPVLAPDTAMSNETILGAIDKAEESILVQQFSTGRFWADADNPFIFALIEAARRGCEVKVLLDSKYLDGSNNNDEVISWLRQVAAAEHLDLEAELADLNGLGLVKIHNKGLIIDDRKVVIASLNWNANSIHNREAGVIIENAEIASFYRAAFFHDWNVSVKAGRESGNLKIVWVILTLFISFGIFRVVKWYKRI</sequence>
<reference evidence="7" key="1">
    <citation type="submission" date="2020-06" db="EMBL/GenBank/DDBJ databases">
        <title>Unique genomic features of the anaerobic methanotrophic archaea.</title>
        <authorList>
            <person name="Chadwick G.L."/>
            <person name="Skennerton C.T."/>
            <person name="Laso-Perez R."/>
            <person name="Leu A.O."/>
            <person name="Speth D.R."/>
            <person name="Yu H."/>
            <person name="Morgan-Lang C."/>
            <person name="Hatzenpichler R."/>
            <person name="Goudeau D."/>
            <person name="Malmstrom R."/>
            <person name="Brazelton W.J."/>
            <person name="Woyke T."/>
            <person name="Hallam S.J."/>
            <person name="Tyson G.W."/>
            <person name="Wegener G."/>
            <person name="Boetius A."/>
            <person name="Orphan V."/>
        </authorList>
    </citation>
    <scope>NUCLEOTIDE SEQUENCE</scope>
</reference>
<dbReference type="Pfam" id="PF13091">
    <property type="entry name" value="PLDc_2"/>
    <property type="match status" value="2"/>
</dbReference>
<evidence type="ECO:0000256" key="1">
    <source>
        <dbReference type="ARBA" id="ARBA00022801"/>
    </source>
</evidence>
<feature type="domain" description="PLD phosphodiesterase" evidence="5">
    <location>
        <begin position="516"/>
        <end position="543"/>
    </location>
</feature>
<dbReference type="InterPro" id="IPR051406">
    <property type="entry name" value="PLD_domain"/>
</dbReference>
<dbReference type="EC" id="2.7.8.-" evidence="7"/>
<dbReference type="SUPFAM" id="SSF74853">
    <property type="entry name" value="Lamin A/C globular tail domain"/>
    <property type="match status" value="1"/>
</dbReference>
<dbReference type="PROSITE" id="PS50035">
    <property type="entry name" value="PLD"/>
    <property type="match status" value="2"/>
</dbReference>
<keyword evidence="4" id="KW-1133">Transmembrane helix</keyword>
<feature type="transmembrane region" description="Helical" evidence="4">
    <location>
        <begin position="585"/>
        <end position="602"/>
    </location>
</feature>
<feature type="domain" description="PLD phosphodiesterase" evidence="5">
    <location>
        <begin position="314"/>
        <end position="341"/>
    </location>
</feature>
<evidence type="ECO:0000259" key="6">
    <source>
        <dbReference type="PROSITE" id="PS51841"/>
    </source>
</evidence>
<dbReference type="InterPro" id="IPR036415">
    <property type="entry name" value="Lamin_tail_dom_sf"/>
</dbReference>
<dbReference type="Pfam" id="PF00932">
    <property type="entry name" value="LTD"/>
    <property type="match status" value="1"/>
</dbReference>
<accession>A0A7G9ZAT7</accession>
<dbReference type="SMART" id="SM00155">
    <property type="entry name" value="PLDc"/>
    <property type="match status" value="2"/>
</dbReference>